<evidence type="ECO:0000256" key="2">
    <source>
        <dbReference type="SAM" id="Phobius"/>
    </source>
</evidence>
<dbReference type="KEGG" id="ptkz:JDV02_009409"/>
<keyword evidence="2" id="KW-0812">Transmembrane</keyword>
<dbReference type="OrthoDB" id="5241710at2759"/>
<organism evidence="3 4">
    <name type="scientific">Purpureocillium takamizusanense</name>
    <dbReference type="NCBI Taxonomy" id="2060973"/>
    <lineage>
        <taxon>Eukaryota</taxon>
        <taxon>Fungi</taxon>
        <taxon>Dikarya</taxon>
        <taxon>Ascomycota</taxon>
        <taxon>Pezizomycotina</taxon>
        <taxon>Sordariomycetes</taxon>
        <taxon>Hypocreomycetidae</taxon>
        <taxon>Hypocreales</taxon>
        <taxon>Ophiocordycipitaceae</taxon>
        <taxon>Purpureocillium</taxon>
    </lineage>
</organism>
<dbReference type="EMBL" id="CP086362">
    <property type="protein sequence ID" value="UNI23599.1"/>
    <property type="molecule type" value="Genomic_DNA"/>
</dbReference>
<feature type="transmembrane region" description="Helical" evidence="2">
    <location>
        <begin position="152"/>
        <end position="175"/>
    </location>
</feature>
<sequence>MADNEPATAAVAHPLRLLLAGCFIPALPLCVTHGVLSSNPVPAVGLIPQAASVVSSLLLLRLRAAPAPDTEHQAGHGTLANGERAHDGDGYDDDDHAHEDAADDDPRHVLRETLSHPIAVFLFDTLLAASYMIVLVFTWISPSRSPSLSMLAAYATIPLLTSFLGHLFLALRALYDGLAVRGLVRYVAWRAVPSDCPHCSARLRPAQLPEFPWLRALRTSFRRLRQLRRRRRGDDGYAPVFVSETGRYRDDDDGDDEHRGDGHDGGVGPAAADDDMRAEQPEAVEVRSRERRGKKSAQPAPEDAAPGGNE</sequence>
<feature type="transmembrane region" description="Helical" evidence="2">
    <location>
        <begin position="17"/>
        <end position="36"/>
    </location>
</feature>
<evidence type="ECO:0000256" key="1">
    <source>
        <dbReference type="SAM" id="MobiDB-lite"/>
    </source>
</evidence>
<reference evidence="3" key="1">
    <citation type="submission" date="2021-11" db="EMBL/GenBank/DDBJ databases">
        <title>Purpureocillium_takamizusanense_genome.</title>
        <authorList>
            <person name="Nguyen N.-H."/>
        </authorList>
    </citation>
    <scope>NUCLEOTIDE SEQUENCE</scope>
    <source>
        <strain evidence="3">PT3</strain>
    </source>
</reference>
<keyword evidence="4" id="KW-1185">Reference proteome</keyword>
<dbReference type="GeneID" id="72071354"/>
<protein>
    <submittedName>
        <fullName evidence="3">Uncharacterized protein</fullName>
    </submittedName>
</protein>
<dbReference type="RefSeq" id="XP_047847080.1">
    <property type="nucleotide sequence ID" value="XM_047991070.1"/>
</dbReference>
<feature type="transmembrane region" description="Helical" evidence="2">
    <location>
        <begin position="118"/>
        <end position="140"/>
    </location>
</feature>
<feature type="region of interest" description="Disordered" evidence="1">
    <location>
        <begin position="241"/>
        <end position="310"/>
    </location>
</feature>
<evidence type="ECO:0000313" key="3">
    <source>
        <dbReference type="EMBL" id="UNI23599.1"/>
    </source>
</evidence>
<proteinExistence type="predicted"/>
<feature type="compositionally biased region" description="Basic and acidic residues" evidence="1">
    <location>
        <begin position="274"/>
        <end position="288"/>
    </location>
</feature>
<dbReference type="Proteomes" id="UP000829364">
    <property type="component" value="Chromosome 9"/>
</dbReference>
<feature type="region of interest" description="Disordered" evidence="1">
    <location>
        <begin position="69"/>
        <end position="102"/>
    </location>
</feature>
<evidence type="ECO:0000313" key="4">
    <source>
        <dbReference type="Proteomes" id="UP000829364"/>
    </source>
</evidence>
<feature type="compositionally biased region" description="Basic and acidic residues" evidence="1">
    <location>
        <begin position="83"/>
        <end position="102"/>
    </location>
</feature>
<accession>A0A9Q8VG50</accession>
<name>A0A9Q8VG50_9HYPO</name>
<dbReference type="AlphaFoldDB" id="A0A9Q8VG50"/>
<feature type="compositionally biased region" description="Basic and acidic residues" evidence="1">
    <location>
        <begin position="246"/>
        <end position="264"/>
    </location>
</feature>
<gene>
    <name evidence="3" type="ORF">JDV02_009409</name>
</gene>
<keyword evidence="2" id="KW-1133">Transmembrane helix</keyword>
<keyword evidence="2" id="KW-0472">Membrane</keyword>